<evidence type="ECO:0000256" key="1">
    <source>
        <dbReference type="SAM" id="Phobius"/>
    </source>
</evidence>
<evidence type="ECO:0000313" key="2">
    <source>
        <dbReference type="EMBL" id="JAD25673.1"/>
    </source>
</evidence>
<feature type="transmembrane region" description="Helical" evidence="1">
    <location>
        <begin position="13"/>
        <end position="36"/>
    </location>
</feature>
<keyword evidence="1" id="KW-0472">Membrane</keyword>
<sequence>MLLFQAFTAYGDIALIVVQYSTVIMVILLHNVLIIAEDIRIGLFYALKLLPLQFSL</sequence>
<keyword evidence="1" id="KW-0812">Transmembrane</keyword>
<reference evidence="2" key="2">
    <citation type="journal article" date="2015" name="Data Brief">
        <title>Shoot transcriptome of the giant reed, Arundo donax.</title>
        <authorList>
            <person name="Barrero R.A."/>
            <person name="Guerrero F.D."/>
            <person name="Moolhuijzen P."/>
            <person name="Goolsby J.A."/>
            <person name="Tidwell J."/>
            <person name="Bellgard S.E."/>
            <person name="Bellgard M.I."/>
        </authorList>
    </citation>
    <scope>NUCLEOTIDE SEQUENCE</scope>
    <source>
        <tissue evidence="2">Shoot tissue taken approximately 20 cm above the soil surface</tissue>
    </source>
</reference>
<organism evidence="2">
    <name type="scientific">Arundo donax</name>
    <name type="common">Giant reed</name>
    <name type="synonym">Donax arundinaceus</name>
    <dbReference type="NCBI Taxonomy" id="35708"/>
    <lineage>
        <taxon>Eukaryota</taxon>
        <taxon>Viridiplantae</taxon>
        <taxon>Streptophyta</taxon>
        <taxon>Embryophyta</taxon>
        <taxon>Tracheophyta</taxon>
        <taxon>Spermatophyta</taxon>
        <taxon>Magnoliopsida</taxon>
        <taxon>Liliopsida</taxon>
        <taxon>Poales</taxon>
        <taxon>Poaceae</taxon>
        <taxon>PACMAD clade</taxon>
        <taxon>Arundinoideae</taxon>
        <taxon>Arundineae</taxon>
        <taxon>Arundo</taxon>
    </lineage>
</organism>
<reference evidence="2" key="1">
    <citation type="submission" date="2014-09" db="EMBL/GenBank/DDBJ databases">
        <authorList>
            <person name="Magalhaes I.L.F."/>
            <person name="Oliveira U."/>
            <person name="Santos F.R."/>
            <person name="Vidigal T.H.D.A."/>
            <person name="Brescovit A.D."/>
            <person name="Santos A.J."/>
        </authorList>
    </citation>
    <scope>NUCLEOTIDE SEQUENCE</scope>
    <source>
        <tissue evidence="2">Shoot tissue taken approximately 20 cm above the soil surface</tissue>
    </source>
</reference>
<dbReference type="AlphaFoldDB" id="A0A0A8YJF6"/>
<accession>A0A0A8YJF6</accession>
<keyword evidence="1" id="KW-1133">Transmembrane helix</keyword>
<dbReference type="EMBL" id="GBRH01272222">
    <property type="protein sequence ID" value="JAD25673.1"/>
    <property type="molecule type" value="Transcribed_RNA"/>
</dbReference>
<protein>
    <submittedName>
        <fullName evidence="2">Uncharacterized protein</fullName>
    </submittedName>
</protein>
<proteinExistence type="predicted"/>
<name>A0A0A8YJF6_ARUDO</name>